<gene>
    <name evidence="4" type="ORF">HMPREF9432_00447</name>
</gene>
<dbReference type="RefSeq" id="WP_006694828.1">
    <property type="nucleotide sequence ID" value="NZ_JH376857.1"/>
</dbReference>
<dbReference type="Pfam" id="PF00892">
    <property type="entry name" value="EamA"/>
    <property type="match status" value="1"/>
</dbReference>
<keyword evidence="2" id="KW-0812">Transmembrane</keyword>
<feature type="transmembrane region" description="Helical" evidence="2">
    <location>
        <begin position="6"/>
        <end position="24"/>
    </location>
</feature>
<keyword evidence="2" id="KW-0472">Membrane</keyword>
<dbReference type="Proteomes" id="UP000003175">
    <property type="component" value="Unassembled WGS sequence"/>
</dbReference>
<keyword evidence="5" id="KW-1185">Reference proteome</keyword>
<dbReference type="GeneID" id="32475331"/>
<dbReference type="InterPro" id="IPR037185">
    <property type="entry name" value="EmrE-like"/>
</dbReference>
<evidence type="ECO:0000313" key="4">
    <source>
        <dbReference type="EMBL" id="EHG25946.1"/>
    </source>
</evidence>
<evidence type="ECO:0000256" key="1">
    <source>
        <dbReference type="ARBA" id="ARBA00007362"/>
    </source>
</evidence>
<feature type="transmembrane region" description="Helical" evidence="2">
    <location>
        <begin position="123"/>
        <end position="142"/>
    </location>
</feature>
<feature type="transmembrane region" description="Helical" evidence="2">
    <location>
        <begin position="36"/>
        <end position="56"/>
    </location>
</feature>
<comment type="caution">
    <text evidence="4">The sequence shown here is derived from an EMBL/GenBank/DDBJ whole genome shotgun (WGS) entry which is preliminary data.</text>
</comment>
<dbReference type="Gene3D" id="1.10.3730.20">
    <property type="match status" value="1"/>
</dbReference>
<proteinExistence type="inferred from homology"/>
<dbReference type="EMBL" id="ADGH01000003">
    <property type="protein sequence ID" value="EHG25946.1"/>
    <property type="molecule type" value="Genomic_DNA"/>
</dbReference>
<evidence type="ECO:0000259" key="3">
    <source>
        <dbReference type="Pfam" id="PF00892"/>
    </source>
</evidence>
<protein>
    <recommendedName>
        <fullName evidence="3">EamA domain-containing protein</fullName>
    </recommendedName>
</protein>
<sequence>MSTWLIYALLSALCAAFVSIFGKIGLTGLDSSAATAVRAAIMAVFLVGVVIAEGHVSDLPQVLSDKKALLFVALSGIAGALSWLFYFMALKEGAVSQVAPIDKLSVVFAVVIAVLVFGEQISFMHAAAIAMIAAGGVILAIFP</sequence>
<feature type="transmembrane region" description="Helical" evidence="2">
    <location>
        <begin position="68"/>
        <end position="89"/>
    </location>
</feature>
<dbReference type="InterPro" id="IPR000620">
    <property type="entry name" value="EamA_dom"/>
</dbReference>
<dbReference type="SUPFAM" id="SSF103481">
    <property type="entry name" value="Multidrug resistance efflux transporter EmrE"/>
    <property type="match status" value="1"/>
</dbReference>
<reference evidence="4 5" key="1">
    <citation type="submission" date="2011-08" db="EMBL/GenBank/DDBJ databases">
        <title>The Genome Sequence of Selenomonas noxia F0398.</title>
        <authorList>
            <consortium name="The Broad Institute Genome Sequencing Platform"/>
            <person name="Earl A."/>
            <person name="Ward D."/>
            <person name="Feldgarden M."/>
            <person name="Gevers D."/>
            <person name="Izard J."/>
            <person name="Ganesan A."/>
            <person name="Blanton J.M."/>
            <person name="Baranova O.V."/>
            <person name="Tanner A.C."/>
            <person name="Dewhirst F.E."/>
            <person name="Young S.K."/>
            <person name="Zeng Q."/>
            <person name="Gargeya S."/>
            <person name="Fitzgerald M."/>
            <person name="Haas B."/>
            <person name="Abouelleil A."/>
            <person name="Alvarado L."/>
            <person name="Arachchi H.M."/>
            <person name="Berlin A."/>
            <person name="Brown A."/>
            <person name="Chapman S.B."/>
            <person name="Chen Z."/>
            <person name="Dunbar C."/>
            <person name="Freedman E."/>
            <person name="Gearin G."/>
            <person name="Gellesch M."/>
            <person name="Goldberg J."/>
            <person name="Griggs A."/>
            <person name="Gujja S."/>
            <person name="Heiman D."/>
            <person name="Howarth C."/>
            <person name="Larson L."/>
            <person name="Lui A."/>
            <person name="MacDonald P.J.P."/>
            <person name="Montmayeur A."/>
            <person name="Murphy C."/>
            <person name="Neiman D."/>
            <person name="Pearson M."/>
            <person name="Priest M."/>
            <person name="Roberts A."/>
            <person name="Saif S."/>
            <person name="Shea T."/>
            <person name="Shenoy N."/>
            <person name="Sisk P."/>
            <person name="Stolte C."/>
            <person name="Sykes S."/>
            <person name="Wortman J."/>
            <person name="Nusbaum C."/>
            <person name="Birren B."/>
        </authorList>
    </citation>
    <scope>NUCLEOTIDE SEQUENCE [LARGE SCALE GENOMIC DNA]</scope>
    <source>
        <strain evidence="4 5">F0398</strain>
    </source>
</reference>
<dbReference type="PANTHER" id="PTHR22911:SF137">
    <property type="entry name" value="SOLUTE CARRIER FAMILY 35 MEMBER G2-RELATED"/>
    <property type="match status" value="1"/>
</dbReference>
<feature type="transmembrane region" description="Helical" evidence="2">
    <location>
        <begin position="101"/>
        <end position="117"/>
    </location>
</feature>
<dbReference type="PANTHER" id="PTHR22911">
    <property type="entry name" value="ACYL-MALONYL CONDENSING ENZYME-RELATED"/>
    <property type="match status" value="1"/>
</dbReference>
<keyword evidence="2" id="KW-1133">Transmembrane helix</keyword>
<organism evidence="4 5">
    <name type="scientific">Selenomonas noxia F0398</name>
    <dbReference type="NCBI Taxonomy" id="702437"/>
    <lineage>
        <taxon>Bacteria</taxon>
        <taxon>Bacillati</taxon>
        <taxon>Bacillota</taxon>
        <taxon>Negativicutes</taxon>
        <taxon>Selenomonadales</taxon>
        <taxon>Selenomonadaceae</taxon>
        <taxon>Selenomonas</taxon>
    </lineage>
</organism>
<accession>A0ABN0DSL8</accession>
<comment type="similarity">
    <text evidence="1">Belongs to the EamA transporter family.</text>
</comment>
<feature type="domain" description="EamA" evidence="3">
    <location>
        <begin position="3"/>
        <end position="139"/>
    </location>
</feature>
<evidence type="ECO:0000256" key="2">
    <source>
        <dbReference type="SAM" id="Phobius"/>
    </source>
</evidence>
<name>A0ABN0DSL8_9FIRM</name>
<evidence type="ECO:0000313" key="5">
    <source>
        <dbReference type="Proteomes" id="UP000003175"/>
    </source>
</evidence>